<organism evidence="2 3">
    <name type="scientific">Micromonospora inaquosa</name>
    <dbReference type="NCBI Taxonomy" id="2203716"/>
    <lineage>
        <taxon>Bacteria</taxon>
        <taxon>Bacillati</taxon>
        <taxon>Actinomycetota</taxon>
        <taxon>Actinomycetes</taxon>
        <taxon>Micromonosporales</taxon>
        <taxon>Micromonosporaceae</taxon>
        <taxon>Micromonospora</taxon>
    </lineage>
</organism>
<reference evidence="2 3" key="1">
    <citation type="submission" date="2018-05" db="EMBL/GenBank/DDBJ databases">
        <title>Micromonospora from Atacama Desert.</title>
        <authorList>
            <person name="Carro L."/>
            <person name="Goodfellow M."/>
            <person name="Klenk H.-P."/>
        </authorList>
    </citation>
    <scope>NUCLEOTIDE SEQUENCE [LARGE SCALE GENOMIC DNA]</scope>
    <source>
        <strain evidence="2 3">LB39</strain>
    </source>
</reference>
<dbReference type="InterPro" id="IPR008979">
    <property type="entry name" value="Galactose-bd-like_sf"/>
</dbReference>
<keyword evidence="2" id="KW-0456">Lyase</keyword>
<accession>A0A3N9X0M4</accession>
<dbReference type="Proteomes" id="UP000282312">
    <property type="component" value="Unassembled WGS sequence"/>
</dbReference>
<dbReference type="SUPFAM" id="SSF49785">
    <property type="entry name" value="Galactose-binding domain-like"/>
    <property type="match status" value="1"/>
</dbReference>
<evidence type="ECO:0000256" key="1">
    <source>
        <dbReference type="SAM" id="MobiDB-lite"/>
    </source>
</evidence>
<gene>
    <name evidence="2" type="ORF">DLJ59_20235</name>
</gene>
<protein>
    <submittedName>
        <fullName evidence="2">Pectate lyase</fullName>
    </submittedName>
</protein>
<feature type="region of interest" description="Disordered" evidence="1">
    <location>
        <begin position="1"/>
        <end position="28"/>
    </location>
</feature>
<keyword evidence="3" id="KW-1185">Reference proteome</keyword>
<sequence>TPPPSGGTNLSLGAGADGSSKASGTSYGNVRDGSLSSYWSPAGSTGTISIKWGSATRVSRVVIREPSGTQGSIGSWQLINNDNGAVLAAGSGAGSITFSTTALSKINFKINSSSGTPRVAEFETYAS</sequence>
<name>A0A3N9X0M4_9ACTN</name>
<dbReference type="GO" id="GO:0016829">
    <property type="term" value="F:lyase activity"/>
    <property type="evidence" value="ECO:0007669"/>
    <property type="project" value="UniProtKB-KW"/>
</dbReference>
<proteinExistence type="predicted"/>
<feature type="non-terminal residue" evidence="2">
    <location>
        <position position="1"/>
    </location>
</feature>
<dbReference type="Gene3D" id="2.60.120.260">
    <property type="entry name" value="Galactose-binding domain-like"/>
    <property type="match status" value="1"/>
</dbReference>
<feature type="compositionally biased region" description="Polar residues" evidence="1">
    <location>
        <begin position="1"/>
        <end position="10"/>
    </location>
</feature>
<dbReference type="EMBL" id="QGSZ01000233">
    <property type="protein sequence ID" value="RQX00873.1"/>
    <property type="molecule type" value="Genomic_DNA"/>
</dbReference>
<evidence type="ECO:0000313" key="3">
    <source>
        <dbReference type="Proteomes" id="UP000282312"/>
    </source>
</evidence>
<dbReference type="AlphaFoldDB" id="A0A3N9X0M4"/>
<comment type="caution">
    <text evidence="2">The sequence shown here is derived from an EMBL/GenBank/DDBJ whole genome shotgun (WGS) entry which is preliminary data.</text>
</comment>
<evidence type="ECO:0000313" key="2">
    <source>
        <dbReference type="EMBL" id="RQX00873.1"/>
    </source>
</evidence>
<feature type="compositionally biased region" description="Low complexity" evidence="1">
    <location>
        <begin position="11"/>
        <end position="26"/>
    </location>
</feature>